<dbReference type="Proteomes" id="UP000233837">
    <property type="component" value="Unassembled WGS sequence"/>
</dbReference>
<dbReference type="GO" id="GO:0003964">
    <property type="term" value="F:RNA-directed DNA polymerase activity"/>
    <property type="evidence" value="ECO:0007669"/>
    <property type="project" value="UniProtKB-KW"/>
</dbReference>
<dbReference type="GO" id="GO:0003676">
    <property type="term" value="F:nucleic acid binding"/>
    <property type="evidence" value="ECO:0007669"/>
    <property type="project" value="InterPro"/>
</dbReference>
<dbReference type="InterPro" id="IPR002156">
    <property type="entry name" value="RNaseH_domain"/>
</dbReference>
<dbReference type="PROSITE" id="PS50879">
    <property type="entry name" value="RNASE_H_1"/>
    <property type="match status" value="1"/>
</dbReference>
<dbReference type="InterPro" id="IPR043502">
    <property type="entry name" value="DNA/RNA_pol_sf"/>
</dbReference>
<evidence type="ECO:0000313" key="3">
    <source>
        <dbReference type="Proteomes" id="UP000233837"/>
    </source>
</evidence>
<dbReference type="CDD" id="cd09279">
    <property type="entry name" value="RNase_HI_like"/>
    <property type="match status" value="1"/>
</dbReference>
<dbReference type="InterPro" id="IPR036397">
    <property type="entry name" value="RNaseH_sf"/>
</dbReference>
<keyword evidence="2" id="KW-0808">Transferase</keyword>
<dbReference type="EMBL" id="KZ501944">
    <property type="protein sequence ID" value="PKU86474.1"/>
    <property type="molecule type" value="Genomic_DNA"/>
</dbReference>
<dbReference type="Gene3D" id="3.10.10.10">
    <property type="entry name" value="HIV Type 1 Reverse Transcriptase, subunit A, domain 1"/>
    <property type="match status" value="1"/>
</dbReference>
<dbReference type="CDD" id="cd01647">
    <property type="entry name" value="RT_LTR"/>
    <property type="match status" value="1"/>
</dbReference>
<organism evidence="2 3">
    <name type="scientific">Dendrobium catenatum</name>
    <dbReference type="NCBI Taxonomy" id="906689"/>
    <lineage>
        <taxon>Eukaryota</taxon>
        <taxon>Viridiplantae</taxon>
        <taxon>Streptophyta</taxon>
        <taxon>Embryophyta</taxon>
        <taxon>Tracheophyta</taxon>
        <taxon>Spermatophyta</taxon>
        <taxon>Magnoliopsida</taxon>
        <taxon>Liliopsida</taxon>
        <taxon>Asparagales</taxon>
        <taxon>Orchidaceae</taxon>
        <taxon>Epidendroideae</taxon>
        <taxon>Malaxideae</taxon>
        <taxon>Dendrobiinae</taxon>
        <taxon>Dendrobium</taxon>
    </lineage>
</organism>
<proteinExistence type="predicted"/>
<dbReference type="InterPro" id="IPR000477">
    <property type="entry name" value="RT_dom"/>
</dbReference>
<feature type="domain" description="RNase H type-1" evidence="1">
    <location>
        <begin position="78"/>
        <end position="217"/>
    </location>
</feature>
<sequence>MVDIASSHSIFTFMDGSSGYNQIKMAPKDEKFTVFRTPIGVFYYKVMSFGLKNAGATYQRAVTVIFDEFIHEQVECYVDDLVEFYFDGASSIKSLRPYETPVVRVGLGLVFVSLEGHTLRYSYSLSGPHTNNEAEYEALIVGLELAIQMSIVRVKIFGDSQLIINQVAGIFKVLKPELLPYHNKTMELLCLIPEVTLVRVPRSENGRADALAKFAKDLADPTGNPVSVVVQYRQALCPADLSSPGQTLTV</sequence>
<dbReference type="GO" id="GO:0004523">
    <property type="term" value="F:RNA-DNA hybrid ribonuclease activity"/>
    <property type="evidence" value="ECO:0007669"/>
    <property type="project" value="InterPro"/>
</dbReference>
<protein>
    <submittedName>
        <fullName evidence="2">RNA-directed DNA polymerase</fullName>
    </submittedName>
</protein>
<evidence type="ECO:0000259" key="1">
    <source>
        <dbReference type="PROSITE" id="PS50879"/>
    </source>
</evidence>
<dbReference type="Gene3D" id="3.30.420.10">
    <property type="entry name" value="Ribonuclease H-like superfamily/Ribonuclease H"/>
    <property type="match status" value="1"/>
</dbReference>
<accession>A0A2I0XEZ9</accession>
<keyword evidence="3" id="KW-1185">Reference proteome</keyword>
<keyword evidence="2" id="KW-0548">Nucleotidyltransferase</keyword>
<dbReference type="Pfam" id="PF13456">
    <property type="entry name" value="RVT_3"/>
    <property type="match status" value="1"/>
</dbReference>
<keyword evidence="2" id="KW-0695">RNA-directed DNA polymerase</keyword>
<dbReference type="PANTHER" id="PTHR48475:SF1">
    <property type="entry name" value="RNASE H TYPE-1 DOMAIN-CONTAINING PROTEIN"/>
    <property type="match status" value="1"/>
</dbReference>
<evidence type="ECO:0000313" key="2">
    <source>
        <dbReference type="EMBL" id="PKU86474.1"/>
    </source>
</evidence>
<dbReference type="SUPFAM" id="SSF56672">
    <property type="entry name" value="DNA/RNA polymerases"/>
    <property type="match status" value="1"/>
</dbReference>
<gene>
    <name evidence="2" type="ORF">MA16_Dca010510</name>
</gene>
<reference evidence="2 3" key="2">
    <citation type="journal article" date="2017" name="Nature">
        <title>The Apostasia genome and the evolution of orchids.</title>
        <authorList>
            <person name="Zhang G.Q."/>
            <person name="Liu K.W."/>
            <person name="Li Z."/>
            <person name="Lohaus R."/>
            <person name="Hsiao Y.Y."/>
            <person name="Niu S.C."/>
            <person name="Wang J.Y."/>
            <person name="Lin Y.C."/>
            <person name="Xu Q."/>
            <person name="Chen L.J."/>
            <person name="Yoshida K."/>
            <person name="Fujiwara S."/>
            <person name="Wang Z.W."/>
            <person name="Zhang Y.Q."/>
            <person name="Mitsuda N."/>
            <person name="Wang M."/>
            <person name="Liu G.H."/>
            <person name="Pecoraro L."/>
            <person name="Huang H.X."/>
            <person name="Xiao X.J."/>
            <person name="Lin M."/>
            <person name="Wu X.Y."/>
            <person name="Wu W.L."/>
            <person name="Chen Y.Y."/>
            <person name="Chang S.B."/>
            <person name="Sakamoto S."/>
            <person name="Ohme-Takagi M."/>
            <person name="Yagi M."/>
            <person name="Zeng S.J."/>
            <person name="Shen C.Y."/>
            <person name="Yeh C.M."/>
            <person name="Luo Y.B."/>
            <person name="Tsai W.C."/>
            <person name="Van de Peer Y."/>
            <person name="Liu Z.J."/>
        </authorList>
    </citation>
    <scope>NUCLEOTIDE SEQUENCE [LARGE SCALE GENOMIC DNA]</scope>
    <source>
        <tissue evidence="2">The whole plant</tissue>
    </source>
</reference>
<dbReference type="Pfam" id="PF00078">
    <property type="entry name" value="RVT_1"/>
    <property type="match status" value="1"/>
</dbReference>
<reference evidence="2 3" key="1">
    <citation type="journal article" date="2016" name="Sci. Rep.">
        <title>The Dendrobium catenatum Lindl. genome sequence provides insights into polysaccharide synthase, floral development and adaptive evolution.</title>
        <authorList>
            <person name="Zhang G.Q."/>
            <person name="Xu Q."/>
            <person name="Bian C."/>
            <person name="Tsai W.C."/>
            <person name="Yeh C.M."/>
            <person name="Liu K.W."/>
            <person name="Yoshida K."/>
            <person name="Zhang L.S."/>
            <person name="Chang S.B."/>
            <person name="Chen F."/>
            <person name="Shi Y."/>
            <person name="Su Y.Y."/>
            <person name="Zhang Y.Q."/>
            <person name="Chen L.J."/>
            <person name="Yin Y."/>
            <person name="Lin M."/>
            <person name="Huang H."/>
            <person name="Deng H."/>
            <person name="Wang Z.W."/>
            <person name="Zhu S.L."/>
            <person name="Zhao X."/>
            <person name="Deng C."/>
            <person name="Niu S.C."/>
            <person name="Huang J."/>
            <person name="Wang M."/>
            <person name="Liu G.H."/>
            <person name="Yang H.J."/>
            <person name="Xiao X.J."/>
            <person name="Hsiao Y.Y."/>
            <person name="Wu W.L."/>
            <person name="Chen Y.Y."/>
            <person name="Mitsuda N."/>
            <person name="Ohme-Takagi M."/>
            <person name="Luo Y.B."/>
            <person name="Van de Peer Y."/>
            <person name="Liu Z.J."/>
        </authorList>
    </citation>
    <scope>NUCLEOTIDE SEQUENCE [LARGE SCALE GENOMIC DNA]</scope>
    <source>
        <tissue evidence="2">The whole plant</tissue>
    </source>
</reference>
<dbReference type="PANTHER" id="PTHR48475">
    <property type="entry name" value="RIBONUCLEASE H"/>
    <property type="match status" value="1"/>
</dbReference>
<dbReference type="AlphaFoldDB" id="A0A2I0XEZ9"/>
<name>A0A2I0XEZ9_9ASPA</name>